<organism evidence="1 2">
    <name type="scientific">Paramecium tetraurelia</name>
    <dbReference type="NCBI Taxonomy" id="5888"/>
    <lineage>
        <taxon>Eukaryota</taxon>
        <taxon>Sar</taxon>
        <taxon>Alveolata</taxon>
        <taxon>Ciliophora</taxon>
        <taxon>Intramacronucleata</taxon>
        <taxon>Oligohymenophorea</taxon>
        <taxon>Peniculida</taxon>
        <taxon>Parameciidae</taxon>
        <taxon>Paramecium</taxon>
    </lineage>
</organism>
<dbReference type="OrthoDB" id="755951at2759"/>
<dbReference type="AlphaFoldDB" id="A0DXC0"/>
<name>A0DXC0_PARTE</name>
<reference evidence="1 2" key="1">
    <citation type="journal article" date="2006" name="Nature">
        <title>Global trends of whole-genome duplications revealed by the ciliate Paramecium tetraurelia.</title>
        <authorList>
            <consortium name="Genoscope"/>
            <person name="Aury J.-M."/>
            <person name="Jaillon O."/>
            <person name="Duret L."/>
            <person name="Noel B."/>
            <person name="Jubin C."/>
            <person name="Porcel B.M."/>
            <person name="Segurens B."/>
            <person name="Daubin V."/>
            <person name="Anthouard V."/>
            <person name="Aiach N."/>
            <person name="Arnaiz O."/>
            <person name="Billaut A."/>
            <person name="Beisson J."/>
            <person name="Blanc I."/>
            <person name="Bouhouche K."/>
            <person name="Camara F."/>
            <person name="Duharcourt S."/>
            <person name="Guigo R."/>
            <person name="Gogendeau D."/>
            <person name="Katinka M."/>
            <person name="Keller A.-M."/>
            <person name="Kissmehl R."/>
            <person name="Klotz C."/>
            <person name="Koll F."/>
            <person name="Le Moue A."/>
            <person name="Lepere C."/>
            <person name="Malinsky S."/>
            <person name="Nowacki M."/>
            <person name="Nowak J.K."/>
            <person name="Plattner H."/>
            <person name="Poulain J."/>
            <person name="Ruiz F."/>
            <person name="Serrano V."/>
            <person name="Zagulski M."/>
            <person name="Dessen P."/>
            <person name="Betermier M."/>
            <person name="Weissenbach J."/>
            <person name="Scarpelli C."/>
            <person name="Schachter V."/>
            <person name="Sperling L."/>
            <person name="Meyer E."/>
            <person name="Cohen J."/>
            <person name="Wincker P."/>
        </authorList>
    </citation>
    <scope>NUCLEOTIDE SEQUENCE [LARGE SCALE GENOMIC DNA]</scope>
    <source>
        <strain evidence="1 2">Stock d4-2</strain>
    </source>
</reference>
<evidence type="ECO:0000313" key="1">
    <source>
        <dbReference type="EMBL" id="CAK87687.1"/>
    </source>
</evidence>
<sequence length="197" mass="23211">MNDQIFQEMKSYIHQSSLALIAEYRLLYLNCQQLAFIIDQSITLTIKLIEDDMDSKQRFEEFAKANMYFQCRYSGRHNFSRLEYIHLNPMPIVLIKVSSFSHRSCHSMNTFNVFSHKDFKEKFSDLLDNIIIMEFSPIIDNQGIIQVKKAFNSYATKTEGVTVEVKESSIRWQVKNQEDYAQKLIQDLQEDLQTIVV</sequence>
<dbReference type="HOGENOM" id="CLU_1386564_0_0_1"/>
<keyword evidence="2" id="KW-1185">Reference proteome</keyword>
<protein>
    <submittedName>
        <fullName evidence="1">Uncharacterized protein</fullName>
    </submittedName>
</protein>
<dbReference type="RefSeq" id="XP_001455084.1">
    <property type="nucleotide sequence ID" value="XM_001455047.1"/>
</dbReference>
<dbReference type="InParanoid" id="A0DXC0"/>
<evidence type="ECO:0000313" key="2">
    <source>
        <dbReference type="Proteomes" id="UP000000600"/>
    </source>
</evidence>
<dbReference type="Proteomes" id="UP000000600">
    <property type="component" value="Unassembled WGS sequence"/>
</dbReference>
<accession>A0DXC0</accession>
<dbReference type="EMBL" id="CT868629">
    <property type="protein sequence ID" value="CAK87687.1"/>
    <property type="molecule type" value="Genomic_DNA"/>
</dbReference>
<dbReference type="KEGG" id="ptm:GSPATT00021320001"/>
<dbReference type="GeneID" id="5040869"/>
<proteinExistence type="predicted"/>
<gene>
    <name evidence="1" type="ORF">GSPATT00021320001</name>
</gene>